<gene>
    <name evidence="1" type="ORF">OYC64_013980</name>
</gene>
<organism evidence="1 2">
    <name type="scientific">Pagothenia borchgrevinki</name>
    <name type="common">Bald rockcod</name>
    <name type="synonym">Trematomus borchgrevinki</name>
    <dbReference type="NCBI Taxonomy" id="8213"/>
    <lineage>
        <taxon>Eukaryota</taxon>
        <taxon>Metazoa</taxon>
        <taxon>Chordata</taxon>
        <taxon>Craniata</taxon>
        <taxon>Vertebrata</taxon>
        <taxon>Euteleostomi</taxon>
        <taxon>Actinopterygii</taxon>
        <taxon>Neopterygii</taxon>
        <taxon>Teleostei</taxon>
        <taxon>Neoteleostei</taxon>
        <taxon>Acanthomorphata</taxon>
        <taxon>Eupercaria</taxon>
        <taxon>Perciformes</taxon>
        <taxon>Notothenioidei</taxon>
        <taxon>Nototheniidae</taxon>
        <taxon>Pagothenia</taxon>
    </lineage>
</organism>
<dbReference type="AlphaFoldDB" id="A0ABD2FVJ7"/>
<comment type="caution">
    <text evidence="1">The sequence shown here is derived from an EMBL/GenBank/DDBJ whole genome shotgun (WGS) entry which is preliminary data.</text>
</comment>
<protein>
    <submittedName>
        <fullName evidence="1">Uncharacterized protein</fullName>
    </submittedName>
</protein>
<reference evidence="1 2" key="1">
    <citation type="journal article" date="2022" name="G3 (Bethesda)">
        <title>Evaluating Illumina-, Nanopore-, and PacBio-based genome assembly strategies with the bald notothen, Trematomus borchgrevinki.</title>
        <authorList>
            <person name="Rayamajhi N."/>
            <person name="Cheng C.C."/>
            <person name="Catchen J.M."/>
        </authorList>
    </citation>
    <scope>NUCLEOTIDE SEQUENCE [LARGE SCALE GENOMIC DNA]</scope>
    <source>
        <strain evidence="1">AGRC-2024</strain>
    </source>
</reference>
<dbReference type="EMBL" id="JBIYXZ010002086">
    <property type="protein sequence ID" value="KAL3045826.1"/>
    <property type="molecule type" value="Genomic_DNA"/>
</dbReference>
<accession>A0ABD2FVJ7</accession>
<proteinExistence type="predicted"/>
<evidence type="ECO:0000313" key="1">
    <source>
        <dbReference type="EMBL" id="KAL3045826.1"/>
    </source>
</evidence>
<keyword evidence="2" id="KW-1185">Reference proteome</keyword>
<sequence>MIWTCSSTTWTQDQSHQRQCSTGFFKEPSMLHLITSTSDWRESSTPRRVHLYTAAAIAAISADAGTCS</sequence>
<dbReference type="Proteomes" id="UP001619887">
    <property type="component" value="Unassembled WGS sequence"/>
</dbReference>
<evidence type="ECO:0000313" key="2">
    <source>
        <dbReference type="Proteomes" id="UP001619887"/>
    </source>
</evidence>
<name>A0ABD2FVJ7_PAGBO</name>
<reference evidence="1 2" key="2">
    <citation type="journal article" date="2024" name="G3 (Bethesda)">
        <title>The genome of the cryopelagic Antarctic bald notothen, Trematomus borchgrevinki.</title>
        <authorList>
            <person name="Rayamajhi N."/>
            <person name="Rivera-Colon A.G."/>
            <person name="Minhas B.F."/>
            <person name="Cheng C.C."/>
            <person name="Catchen J.M."/>
        </authorList>
    </citation>
    <scope>NUCLEOTIDE SEQUENCE [LARGE SCALE GENOMIC DNA]</scope>
    <source>
        <strain evidence="1">AGRC-2024</strain>
    </source>
</reference>